<dbReference type="Gene3D" id="3.40.190.10">
    <property type="entry name" value="Periplasmic binding protein-like II"/>
    <property type="match status" value="2"/>
</dbReference>
<organism evidence="6 7">
    <name type="scientific">Neptunomonas concharum</name>
    <dbReference type="NCBI Taxonomy" id="1031538"/>
    <lineage>
        <taxon>Bacteria</taxon>
        <taxon>Pseudomonadati</taxon>
        <taxon>Pseudomonadota</taxon>
        <taxon>Gammaproteobacteria</taxon>
        <taxon>Oceanospirillales</taxon>
        <taxon>Oceanospirillaceae</taxon>
        <taxon>Neptunomonas</taxon>
    </lineage>
</organism>
<dbReference type="GO" id="GO:0055052">
    <property type="term" value="C:ATP-binding cassette (ABC) transporter complex, substrate-binding subunit-containing"/>
    <property type="evidence" value="ECO:0007669"/>
    <property type="project" value="TreeGrafter"/>
</dbReference>
<accession>A0A5P1RBI9</accession>
<evidence type="ECO:0000256" key="2">
    <source>
        <dbReference type="ARBA" id="ARBA00022448"/>
    </source>
</evidence>
<comment type="similarity">
    <text evidence="1">Belongs to the bacterial solute-binding protein 1 family.</text>
</comment>
<evidence type="ECO:0000256" key="4">
    <source>
        <dbReference type="SAM" id="Coils"/>
    </source>
</evidence>
<keyword evidence="2" id="KW-0813">Transport</keyword>
<evidence type="ECO:0000313" key="6">
    <source>
        <dbReference type="EMBL" id="QEQ96652.1"/>
    </source>
</evidence>
<dbReference type="EMBL" id="CP043869">
    <property type="protein sequence ID" value="QEQ96652.1"/>
    <property type="molecule type" value="Genomic_DNA"/>
</dbReference>
<protein>
    <submittedName>
        <fullName evidence="6">ABC transporter substrate-binding protein</fullName>
    </submittedName>
</protein>
<proteinExistence type="inferred from homology"/>
<dbReference type="Proteomes" id="UP000324760">
    <property type="component" value="Chromosome"/>
</dbReference>
<dbReference type="PANTHER" id="PTHR30061">
    <property type="entry name" value="MALTOSE-BINDING PERIPLASMIC PROTEIN"/>
    <property type="match status" value="1"/>
</dbReference>
<dbReference type="CDD" id="cd14748">
    <property type="entry name" value="PBP2_UgpB"/>
    <property type="match status" value="1"/>
</dbReference>
<keyword evidence="4" id="KW-0175">Coiled coil</keyword>
<evidence type="ECO:0000313" key="7">
    <source>
        <dbReference type="Proteomes" id="UP000324760"/>
    </source>
</evidence>
<feature type="chain" id="PRO_5024933864" evidence="5">
    <location>
        <begin position="25"/>
        <end position="427"/>
    </location>
</feature>
<dbReference type="GO" id="GO:0042956">
    <property type="term" value="P:maltodextrin transmembrane transport"/>
    <property type="evidence" value="ECO:0007669"/>
    <property type="project" value="TreeGrafter"/>
</dbReference>
<dbReference type="GO" id="GO:0015768">
    <property type="term" value="P:maltose transport"/>
    <property type="evidence" value="ECO:0007669"/>
    <property type="project" value="TreeGrafter"/>
</dbReference>
<dbReference type="KEGG" id="ncu:F0U83_07955"/>
<feature type="signal peptide" evidence="5">
    <location>
        <begin position="1"/>
        <end position="24"/>
    </location>
</feature>
<sequence length="427" mass="47142">MFNCGKKRLLAAVLATAVSSVAQAKTELTMYYPVAVGGALTKVVDAIIADFETQNPDIDVTAIYAGNYNDARVKALAALQSGQPAQLSVMFSIDVHELMDLDAIIPFDEVVTSVEDKAWLQSFYPALMKNGQVNGKTWGVPFQRSTIVMYYNKDMFREAGLNPDHAPATWTELVNMGKKLTKHDVNGQTTQWGAMIPSTGYPYWMFGALAKQNSQVLMNQAGTETYFDKPEVIEALAFWKSLGSEHKIMPEGTIEWGTLRQNFLEQKTAIMWHSTGNLTSVKKNATFDFGVSMLPANTEMGSPTGGGNFYLFKKSTPEERQAALKLVKFMTAPEQAAKWSIETGYMGVSPASYNTEALKNYVKSFPPAAVARDQLEHATAELATHQAGRVRKLLDDAIQSTLTNQQSAEEALKSAQKQADRILKRYK</sequence>
<name>A0A5P1RBI9_9GAMM</name>
<dbReference type="GO" id="GO:1901982">
    <property type="term" value="F:maltose binding"/>
    <property type="evidence" value="ECO:0007669"/>
    <property type="project" value="TreeGrafter"/>
</dbReference>
<evidence type="ECO:0000256" key="5">
    <source>
        <dbReference type="SAM" id="SignalP"/>
    </source>
</evidence>
<dbReference type="OrthoDB" id="5897001at2"/>
<feature type="coiled-coil region" evidence="4">
    <location>
        <begin position="398"/>
        <end position="425"/>
    </location>
</feature>
<dbReference type="SUPFAM" id="SSF53850">
    <property type="entry name" value="Periplasmic binding protein-like II"/>
    <property type="match status" value="1"/>
</dbReference>
<evidence type="ECO:0000256" key="1">
    <source>
        <dbReference type="ARBA" id="ARBA00008520"/>
    </source>
</evidence>
<dbReference type="RefSeq" id="WP_138987263.1">
    <property type="nucleotide sequence ID" value="NZ_CP043869.1"/>
</dbReference>
<keyword evidence="7" id="KW-1185">Reference proteome</keyword>
<keyword evidence="3 5" id="KW-0732">Signal</keyword>
<dbReference type="AlphaFoldDB" id="A0A5P1RBI9"/>
<reference evidence="6 7" key="1">
    <citation type="journal article" date="2019" name="Biochem. Eng. J.">
        <title>Metabolic engineering of the marine bacteria Neptunomonas concharum for the production of acetoin and meso-2,3-butanediol from acetate.</title>
        <authorList>
            <person name="Li W."/>
            <person name="Pu N."/>
            <person name="Liu C.-X."/>
            <person name="Yuan Q.-P."/>
            <person name="Li Z.-J."/>
        </authorList>
    </citation>
    <scope>NUCLEOTIDE SEQUENCE [LARGE SCALE GENOMIC DNA]</scope>
    <source>
        <strain evidence="6 7">JCM17730</strain>
    </source>
</reference>
<dbReference type="PANTHER" id="PTHR30061:SF50">
    <property type="entry name" value="MALTOSE_MALTODEXTRIN-BINDING PERIPLASMIC PROTEIN"/>
    <property type="match status" value="1"/>
</dbReference>
<gene>
    <name evidence="6" type="ORF">F0U83_07955</name>
</gene>
<dbReference type="InterPro" id="IPR006059">
    <property type="entry name" value="SBP"/>
</dbReference>
<dbReference type="Pfam" id="PF13416">
    <property type="entry name" value="SBP_bac_8"/>
    <property type="match status" value="1"/>
</dbReference>
<evidence type="ECO:0000256" key="3">
    <source>
        <dbReference type="ARBA" id="ARBA00022729"/>
    </source>
</evidence>